<dbReference type="EMBL" id="FOZZ01000001">
    <property type="protein sequence ID" value="SFS37485.1"/>
    <property type="molecule type" value="Genomic_DNA"/>
</dbReference>
<dbReference type="Proteomes" id="UP000198785">
    <property type="component" value="Unassembled WGS sequence"/>
</dbReference>
<dbReference type="InterPro" id="IPR037066">
    <property type="entry name" value="Plug_dom_sf"/>
</dbReference>
<dbReference type="STRING" id="683125.SAMN05660206_101377"/>
<protein>
    <submittedName>
        <fullName evidence="9">TonB-linked outer membrane protein, SusC/RagA family</fullName>
    </submittedName>
</protein>
<evidence type="ECO:0000256" key="5">
    <source>
        <dbReference type="ARBA" id="ARBA00023136"/>
    </source>
</evidence>
<evidence type="ECO:0000256" key="7">
    <source>
        <dbReference type="PROSITE-ProRule" id="PRU01360"/>
    </source>
</evidence>
<evidence type="ECO:0000313" key="9">
    <source>
        <dbReference type="EMBL" id="SFS37485.1"/>
    </source>
</evidence>
<proteinExistence type="inferred from homology"/>
<evidence type="ECO:0000259" key="8">
    <source>
        <dbReference type="Pfam" id="PF07715"/>
    </source>
</evidence>
<comment type="subcellular location">
    <subcellularLocation>
        <location evidence="1 7">Cell outer membrane</location>
        <topology evidence="1 7">Multi-pass membrane protein</topology>
    </subcellularLocation>
</comment>
<dbReference type="SUPFAM" id="SSF49464">
    <property type="entry name" value="Carboxypeptidase regulatory domain-like"/>
    <property type="match status" value="1"/>
</dbReference>
<evidence type="ECO:0000313" key="10">
    <source>
        <dbReference type="Proteomes" id="UP000198785"/>
    </source>
</evidence>
<dbReference type="PROSITE" id="PS52016">
    <property type="entry name" value="TONB_DEPENDENT_REC_3"/>
    <property type="match status" value="1"/>
</dbReference>
<dbReference type="Gene3D" id="2.60.40.1120">
    <property type="entry name" value="Carboxypeptidase-like, regulatory domain"/>
    <property type="match status" value="1"/>
</dbReference>
<accession>A0A1I6PBH4</accession>
<evidence type="ECO:0000256" key="6">
    <source>
        <dbReference type="ARBA" id="ARBA00023237"/>
    </source>
</evidence>
<dbReference type="AlphaFoldDB" id="A0A1I6PBH4"/>
<keyword evidence="3 7" id="KW-1134">Transmembrane beta strand</keyword>
<dbReference type="GO" id="GO:0009279">
    <property type="term" value="C:cell outer membrane"/>
    <property type="evidence" value="ECO:0007669"/>
    <property type="project" value="UniProtKB-SubCell"/>
</dbReference>
<keyword evidence="10" id="KW-1185">Reference proteome</keyword>
<dbReference type="InterPro" id="IPR023996">
    <property type="entry name" value="TonB-dep_OMP_SusC/RagA"/>
</dbReference>
<organism evidence="9 10">
    <name type="scientific">Sphingobacterium wenxiniae</name>
    <dbReference type="NCBI Taxonomy" id="683125"/>
    <lineage>
        <taxon>Bacteria</taxon>
        <taxon>Pseudomonadati</taxon>
        <taxon>Bacteroidota</taxon>
        <taxon>Sphingobacteriia</taxon>
        <taxon>Sphingobacteriales</taxon>
        <taxon>Sphingobacteriaceae</taxon>
        <taxon>Sphingobacterium</taxon>
    </lineage>
</organism>
<dbReference type="Pfam" id="PF07715">
    <property type="entry name" value="Plug"/>
    <property type="match status" value="1"/>
</dbReference>
<evidence type="ECO:0000256" key="4">
    <source>
        <dbReference type="ARBA" id="ARBA00022692"/>
    </source>
</evidence>
<dbReference type="Gene3D" id="2.170.130.10">
    <property type="entry name" value="TonB-dependent receptor, plug domain"/>
    <property type="match status" value="1"/>
</dbReference>
<evidence type="ECO:0000256" key="3">
    <source>
        <dbReference type="ARBA" id="ARBA00022452"/>
    </source>
</evidence>
<keyword evidence="4 7" id="KW-0812">Transmembrane</keyword>
<feature type="domain" description="TonB-dependent receptor plug" evidence="8">
    <location>
        <begin position="142"/>
        <end position="249"/>
    </location>
</feature>
<gene>
    <name evidence="9" type="ORF">SAMN05660206_101377</name>
</gene>
<comment type="similarity">
    <text evidence="7">Belongs to the TonB-dependent receptor family.</text>
</comment>
<dbReference type="InterPro" id="IPR036942">
    <property type="entry name" value="Beta-barrel_TonB_sf"/>
</dbReference>
<reference evidence="9 10" key="1">
    <citation type="submission" date="2016-10" db="EMBL/GenBank/DDBJ databases">
        <authorList>
            <person name="de Groot N.N."/>
        </authorList>
    </citation>
    <scope>NUCLEOTIDE SEQUENCE [LARGE SCALE GENOMIC DNA]</scope>
    <source>
        <strain evidence="9 10">DSM 22789</strain>
    </source>
</reference>
<keyword evidence="2 7" id="KW-0813">Transport</keyword>
<dbReference type="SUPFAM" id="SSF56935">
    <property type="entry name" value="Porins"/>
    <property type="match status" value="1"/>
</dbReference>
<dbReference type="Pfam" id="PF13715">
    <property type="entry name" value="CarbopepD_reg_2"/>
    <property type="match status" value="1"/>
</dbReference>
<dbReference type="Gene3D" id="2.40.170.20">
    <property type="entry name" value="TonB-dependent receptor, beta-barrel domain"/>
    <property type="match status" value="1"/>
</dbReference>
<dbReference type="InterPro" id="IPR008969">
    <property type="entry name" value="CarboxyPept-like_regulatory"/>
</dbReference>
<keyword evidence="6 7" id="KW-0998">Cell outer membrane</keyword>
<dbReference type="InterPro" id="IPR039426">
    <property type="entry name" value="TonB-dep_rcpt-like"/>
</dbReference>
<evidence type="ECO:0000256" key="2">
    <source>
        <dbReference type="ARBA" id="ARBA00022448"/>
    </source>
</evidence>
<dbReference type="RefSeq" id="WP_212611603.1">
    <property type="nucleotide sequence ID" value="NZ_FOZZ01000001.1"/>
</dbReference>
<dbReference type="NCBIfam" id="TIGR04056">
    <property type="entry name" value="OMP_RagA_SusC"/>
    <property type="match status" value="1"/>
</dbReference>
<evidence type="ECO:0000256" key="1">
    <source>
        <dbReference type="ARBA" id="ARBA00004571"/>
    </source>
</evidence>
<dbReference type="InterPro" id="IPR012910">
    <property type="entry name" value="Plug_dom"/>
</dbReference>
<name>A0A1I6PBH4_9SPHI</name>
<keyword evidence="5 7" id="KW-0472">Membrane</keyword>
<sequence length="1070" mass="118439">MNQNYTSKKQSRLYWKLAFLFPVLLYSVDEAKATEFGERADFSTVMLVQTSVNGKVVDQEGNPVVGATVTEKGTTNATTTGANGEFSLNVSRANATLVVSSIGYKPTEVIAGSGTLSITLESDESALEEVVVVGFGTQKRTNLTSAVSEVDPKLLQDRPSPTVVNMLQGASPGLVVTRNSGRPGNQGLNIQVRGATSANGDVPPLVVIDGVVSSESTFMALNPSDIANISVLKDGGATAIYGAQSAGGVLLVTTKKGEKGRSRISLMSNVAWQRPGNIPDRLSLVEEMKYMNLARANANLAPEYTDEDLDYAVNGPTFVLGSNGQWRTYNQENIIDQVVSKSYNLYNNNVQFSGGNDNVTYMASLGNMTQNGMFKVGDDKFSRWNARANISARVNKNFKLDIGSAYIDQANDMPQDGGYGIEGGGNSILRQFFSSRMRFPLLNEDGTYYRSGTSSAFGYALMKDGGFNTDKRGTYFNNVTATIDNLVKGLEVRLMYGREDEQREFRNFRRTVTFYSGPTASTASQLNNPNNYSIENQKIRRVNYQAIVDYDLTIASNHNIHLMGGYQFFDYEKKHLFASTRNLYVNDNPSLNFTSDPANKSHSQHAETEKMQSYFGRFNYNFKEKYLFEATVRSDESSRLSAGNRVKVFPSFSAGWNMVKEDWFGDISHIVNEIKPRVSWGKVGSKTGISYYDYIAQLSTATNIVLGDSRQTAISQGLIPATNLSWETIETRNFGVDFSFLNRKLRGSFDYFNKFNNNMLVNVSLPATVGIAIPKSNDGKLKTWGWEAALSYSDIVGQDFNYSVAFNLADNQNRLIKYGGANDVIAAGINNLVEGYALKSIWGYRTNGYFQTDADLANAPSYARLRNAAGVPGLGDVRYLDVDGDGEISIGEGRLSNSGDLVYLGDINPRYQYGLNINLGYKAFDFSLFVQGIGKRKFKPSNELIQPALYSWYLPMDFQMDYWTPENTDAAFPRPYLEGNQNFQASDKWFISGAYARLKNIQLGYTLSKEKIQRLPFSRVRFYASGEDLLTISKLGVFKGVIDPEMKPEDGKVSPYPFATTISFGLNLDF</sequence>